<protein>
    <submittedName>
        <fullName evidence="2">DUF1707 domain-containing protein</fullName>
    </submittedName>
</protein>
<dbReference type="PANTHER" id="PTHR40763:SF4">
    <property type="entry name" value="DUF1707 DOMAIN-CONTAINING PROTEIN"/>
    <property type="match status" value="1"/>
</dbReference>
<dbReference type="EMBL" id="BAABKN010000031">
    <property type="protein sequence ID" value="GAA4755361.1"/>
    <property type="molecule type" value="Genomic_DNA"/>
</dbReference>
<proteinExistence type="predicted"/>
<comment type="caution">
    <text evidence="2">The sequence shown here is derived from an EMBL/GenBank/DDBJ whole genome shotgun (WGS) entry which is preliminary data.</text>
</comment>
<dbReference type="RefSeq" id="WP_345529422.1">
    <property type="nucleotide sequence ID" value="NZ_BAABKN010000031.1"/>
</dbReference>
<name>A0ABP8ZFA1_9ACTN</name>
<evidence type="ECO:0000313" key="2">
    <source>
        <dbReference type="EMBL" id="GAA4755361.1"/>
    </source>
</evidence>
<gene>
    <name evidence="2" type="ORF">GCM10023350_46040</name>
</gene>
<dbReference type="PANTHER" id="PTHR40763">
    <property type="entry name" value="MEMBRANE PROTEIN-RELATED"/>
    <property type="match status" value="1"/>
</dbReference>
<evidence type="ECO:0000259" key="1">
    <source>
        <dbReference type="Pfam" id="PF08044"/>
    </source>
</evidence>
<accession>A0ABP8ZFA1</accession>
<organism evidence="2 3">
    <name type="scientific">Nocardioides endophyticus</name>
    <dbReference type="NCBI Taxonomy" id="1353775"/>
    <lineage>
        <taxon>Bacteria</taxon>
        <taxon>Bacillati</taxon>
        <taxon>Actinomycetota</taxon>
        <taxon>Actinomycetes</taxon>
        <taxon>Propionibacteriales</taxon>
        <taxon>Nocardioidaceae</taxon>
        <taxon>Nocardioides</taxon>
    </lineage>
</organism>
<evidence type="ECO:0000313" key="3">
    <source>
        <dbReference type="Proteomes" id="UP001499882"/>
    </source>
</evidence>
<keyword evidence="3" id="KW-1185">Reference proteome</keyword>
<dbReference type="Pfam" id="PF08044">
    <property type="entry name" value="DUF1707"/>
    <property type="match status" value="1"/>
</dbReference>
<feature type="domain" description="DUF1707" evidence="1">
    <location>
        <begin position="15"/>
        <end position="67"/>
    </location>
</feature>
<reference evidence="3" key="1">
    <citation type="journal article" date="2019" name="Int. J. Syst. Evol. Microbiol.">
        <title>The Global Catalogue of Microorganisms (GCM) 10K type strain sequencing project: providing services to taxonomists for standard genome sequencing and annotation.</title>
        <authorList>
            <consortium name="The Broad Institute Genomics Platform"/>
            <consortium name="The Broad Institute Genome Sequencing Center for Infectious Disease"/>
            <person name="Wu L."/>
            <person name="Ma J."/>
        </authorList>
    </citation>
    <scope>NUCLEOTIDE SEQUENCE [LARGE SCALE GENOMIC DNA]</scope>
    <source>
        <strain evidence="3">JCM 18532</strain>
    </source>
</reference>
<dbReference type="InterPro" id="IPR012551">
    <property type="entry name" value="DUF1707_SHOCT-like"/>
</dbReference>
<dbReference type="Proteomes" id="UP001499882">
    <property type="component" value="Unassembled WGS sequence"/>
</dbReference>
<sequence length="213" mass="22896">MGDLAPQGRPDPTQLRISDADRHEVAELLRTAAGEGRIDFDELDERLEAAYAARTYADLVPITSDLPVQGQPSWHPPALPSPVVDGPASESHVAILSGLDRKGSWVVPRRMSVFAMMGGADLDLREARFAAQEVVITVNAFMGGAQITVGPHTNVVMEGAGIMGGYSGPDDKVPAELDANSPTVRIRGVAIWGGVSVDRKPMPGEKRKRIRRR</sequence>